<protein>
    <submittedName>
        <fullName evidence="1">Uncharacterized protein</fullName>
    </submittedName>
</protein>
<keyword evidence="2" id="KW-1185">Reference proteome</keyword>
<dbReference type="RefSeq" id="XP_024576860.1">
    <property type="nucleotide sequence ID" value="XM_024726155.2"/>
</dbReference>
<dbReference type="AlphaFoldDB" id="A0A0N7L550"/>
<proteinExistence type="predicted"/>
<reference evidence="2" key="1">
    <citation type="submission" date="2014-09" db="EMBL/GenBank/DDBJ databases">
        <authorList>
            <person name="Sharma Rahul"/>
            <person name="Thines Marco"/>
        </authorList>
    </citation>
    <scope>NUCLEOTIDE SEQUENCE [LARGE SCALE GENOMIC DNA]</scope>
</reference>
<dbReference type="GeneID" id="36410478"/>
<evidence type="ECO:0000313" key="1">
    <source>
        <dbReference type="EMBL" id="CEG40491.1"/>
    </source>
</evidence>
<accession>A0A0N7L550</accession>
<dbReference type="Proteomes" id="UP000054928">
    <property type="component" value="Unassembled WGS sequence"/>
</dbReference>
<dbReference type="EMBL" id="CCYD01000523">
    <property type="protein sequence ID" value="CEG40491.1"/>
    <property type="molecule type" value="Genomic_DNA"/>
</dbReference>
<evidence type="ECO:0000313" key="2">
    <source>
        <dbReference type="Proteomes" id="UP000054928"/>
    </source>
</evidence>
<organism evidence="1 2">
    <name type="scientific">Plasmopara halstedii</name>
    <name type="common">Downy mildew of sunflower</name>
    <dbReference type="NCBI Taxonomy" id="4781"/>
    <lineage>
        <taxon>Eukaryota</taxon>
        <taxon>Sar</taxon>
        <taxon>Stramenopiles</taxon>
        <taxon>Oomycota</taxon>
        <taxon>Peronosporomycetes</taxon>
        <taxon>Peronosporales</taxon>
        <taxon>Peronosporaceae</taxon>
        <taxon>Plasmopara</taxon>
    </lineage>
</organism>
<sequence>MIGNRLALLYIPFVVEHTLDIALSHIGVSSRRTIHTNYLRLLVLVEDFVKVRVSASVNFSL</sequence>
<name>A0A0N7L550_PLAHL</name>